<evidence type="ECO:0000256" key="1">
    <source>
        <dbReference type="ARBA" id="ARBA00004196"/>
    </source>
</evidence>
<evidence type="ECO:0000313" key="7">
    <source>
        <dbReference type="EMBL" id="KAB8040543.1"/>
    </source>
</evidence>
<keyword evidence="3" id="KW-0813">Transport</keyword>
<dbReference type="Proteomes" id="UP000437748">
    <property type="component" value="Unassembled WGS sequence"/>
</dbReference>
<dbReference type="PANTHER" id="PTHR30290">
    <property type="entry name" value="PERIPLASMIC BINDING COMPONENT OF ABC TRANSPORTER"/>
    <property type="match status" value="1"/>
</dbReference>
<dbReference type="GO" id="GO:0043190">
    <property type="term" value="C:ATP-binding cassette (ABC) transporter complex"/>
    <property type="evidence" value="ECO:0007669"/>
    <property type="project" value="InterPro"/>
</dbReference>
<dbReference type="GO" id="GO:0015833">
    <property type="term" value="P:peptide transport"/>
    <property type="evidence" value="ECO:0007669"/>
    <property type="project" value="TreeGrafter"/>
</dbReference>
<dbReference type="AlphaFoldDB" id="A0A6N6VVP5"/>
<accession>A0A6N6VVP5</accession>
<sequence length="543" mass="61506">MKRKLFQIASFVLASSTFVTLANAAIVPKGTKLAKNQILNKDNSSEPSSLDPSHCRDNIGANIIMDLFEGLVSDDPVGKIIPATASHWDISKDGLKYTFHLRKDAKWSDGKAVVANDFVYSFKRFVDPKTASEMAYLAEMIKNAKRINEGKLNTDLLGVKAVDPHTFEITLEEPTPYFLSVVSGINFVPLRKDIIEKFQMAWTQPGNLVGNGAYKLTSWKIGDKSTLEINPNYWDAKNTVIKKVNYVVAQDKTASYRMYESGQLDWTYGIPPGQYQSLSKKYPKELRSAPDLSSSYLSFNNTKPPFNNKKLREALSIVINRENFTKFVTGRNEKPLYDIVPFGVDNYTPYVPNWSLLSEKELIAKAEKLYKEAGYSRDNPAVIKFSHATNETDRKYATALASIWEKALGVKTEIISEEWKVHLSYLTEKKYEVTMQLWKADYNDAQNFIALLQSGNMQNISGYSNKKYDELLYKSSKELNPSKRKAILLDASKIAMDDYSVAPLYSNKTYRLIKSYVQGVTFSSPLDNYRTKDLYIVSHDGNS</sequence>
<dbReference type="PANTHER" id="PTHR30290:SF10">
    <property type="entry name" value="PERIPLASMIC OLIGOPEPTIDE-BINDING PROTEIN-RELATED"/>
    <property type="match status" value="1"/>
</dbReference>
<dbReference type="FunFam" id="3.90.76.10:FF:000001">
    <property type="entry name" value="Oligopeptide ABC transporter substrate-binding protein"/>
    <property type="match status" value="1"/>
</dbReference>
<dbReference type="Gene3D" id="3.10.105.10">
    <property type="entry name" value="Dipeptide-binding Protein, Domain 3"/>
    <property type="match status" value="1"/>
</dbReference>
<comment type="similarity">
    <text evidence="2">Belongs to the bacterial solute-binding protein 5 family.</text>
</comment>
<organism evidence="7 8">
    <name type="scientific">Silvanigrella paludirubra</name>
    <dbReference type="NCBI Taxonomy" id="2499159"/>
    <lineage>
        <taxon>Bacteria</taxon>
        <taxon>Pseudomonadati</taxon>
        <taxon>Bdellovibrionota</taxon>
        <taxon>Oligoflexia</taxon>
        <taxon>Silvanigrellales</taxon>
        <taxon>Silvanigrellaceae</taxon>
        <taxon>Silvanigrella</taxon>
    </lineage>
</organism>
<comment type="caution">
    <text evidence="7">The sequence shown here is derived from an EMBL/GenBank/DDBJ whole genome shotgun (WGS) entry which is preliminary data.</text>
</comment>
<protein>
    <submittedName>
        <fullName evidence="7">Oligopeptide ABC transporter substrate-binding protein OppA</fullName>
    </submittedName>
</protein>
<dbReference type="GO" id="GO:0030288">
    <property type="term" value="C:outer membrane-bounded periplasmic space"/>
    <property type="evidence" value="ECO:0007669"/>
    <property type="project" value="TreeGrafter"/>
</dbReference>
<dbReference type="Gene3D" id="3.90.76.10">
    <property type="entry name" value="Dipeptide-binding Protein, Domain 1"/>
    <property type="match status" value="1"/>
</dbReference>
<comment type="subcellular location">
    <subcellularLocation>
        <location evidence="1">Cell envelope</location>
    </subcellularLocation>
</comment>
<keyword evidence="4 5" id="KW-0732">Signal</keyword>
<evidence type="ECO:0000256" key="4">
    <source>
        <dbReference type="ARBA" id="ARBA00022729"/>
    </source>
</evidence>
<gene>
    <name evidence="7" type="ORF">GCL60_01095</name>
</gene>
<dbReference type="Pfam" id="PF00496">
    <property type="entry name" value="SBP_bac_5"/>
    <property type="match status" value="1"/>
</dbReference>
<evidence type="ECO:0000256" key="5">
    <source>
        <dbReference type="SAM" id="SignalP"/>
    </source>
</evidence>
<name>A0A6N6VVP5_9BACT</name>
<feature type="chain" id="PRO_5026849939" evidence="5">
    <location>
        <begin position="25"/>
        <end position="543"/>
    </location>
</feature>
<evidence type="ECO:0000256" key="3">
    <source>
        <dbReference type="ARBA" id="ARBA00022448"/>
    </source>
</evidence>
<evidence type="ECO:0000256" key="2">
    <source>
        <dbReference type="ARBA" id="ARBA00005695"/>
    </source>
</evidence>
<reference evidence="7 8" key="1">
    <citation type="submission" date="2019-10" db="EMBL/GenBank/DDBJ databases">
        <title>New species of Slilvanegrellaceae.</title>
        <authorList>
            <person name="Pitt A."/>
            <person name="Hahn M.W."/>
        </authorList>
    </citation>
    <scope>NUCLEOTIDE SEQUENCE [LARGE SCALE GENOMIC DNA]</scope>
    <source>
        <strain evidence="7 8">SP-Ram-0.45-NSY-1</strain>
    </source>
</reference>
<dbReference type="EMBL" id="WFLM01000001">
    <property type="protein sequence ID" value="KAB8040543.1"/>
    <property type="molecule type" value="Genomic_DNA"/>
</dbReference>
<dbReference type="InterPro" id="IPR039424">
    <property type="entry name" value="SBP_5"/>
</dbReference>
<dbReference type="InterPro" id="IPR000914">
    <property type="entry name" value="SBP_5_dom"/>
</dbReference>
<evidence type="ECO:0000313" key="8">
    <source>
        <dbReference type="Proteomes" id="UP000437748"/>
    </source>
</evidence>
<feature type="domain" description="Solute-binding protein family 5" evidence="6">
    <location>
        <begin position="79"/>
        <end position="455"/>
    </location>
</feature>
<dbReference type="CDD" id="cd08504">
    <property type="entry name" value="PBP2_OppA"/>
    <property type="match status" value="1"/>
</dbReference>
<proteinExistence type="inferred from homology"/>
<dbReference type="RefSeq" id="WP_153418058.1">
    <property type="nucleotide sequence ID" value="NZ_WFLM01000001.1"/>
</dbReference>
<dbReference type="OrthoDB" id="5288454at2"/>
<dbReference type="Gene3D" id="3.40.190.10">
    <property type="entry name" value="Periplasmic binding protein-like II"/>
    <property type="match status" value="1"/>
</dbReference>
<dbReference type="PIRSF" id="PIRSF002741">
    <property type="entry name" value="MppA"/>
    <property type="match status" value="1"/>
</dbReference>
<evidence type="ECO:0000259" key="6">
    <source>
        <dbReference type="Pfam" id="PF00496"/>
    </source>
</evidence>
<dbReference type="SUPFAM" id="SSF53850">
    <property type="entry name" value="Periplasmic binding protein-like II"/>
    <property type="match status" value="1"/>
</dbReference>
<feature type="signal peptide" evidence="5">
    <location>
        <begin position="1"/>
        <end position="24"/>
    </location>
</feature>
<dbReference type="GO" id="GO:1904680">
    <property type="term" value="F:peptide transmembrane transporter activity"/>
    <property type="evidence" value="ECO:0007669"/>
    <property type="project" value="TreeGrafter"/>
</dbReference>
<keyword evidence="8" id="KW-1185">Reference proteome</keyword>
<dbReference type="InterPro" id="IPR030678">
    <property type="entry name" value="Peptide/Ni-bd"/>
</dbReference>